<keyword evidence="12" id="KW-1185">Reference proteome</keyword>
<organism evidence="11 12">
    <name type="scientific">Dryococelus australis</name>
    <dbReference type="NCBI Taxonomy" id="614101"/>
    <lineage>
        <taxon>Eukaryota</taxon>
        <taxon>Metazoa</taxon>
        <taxon>Ecdysozoa</taxon>
        <taxon>Arthropoda</taxon>
        <taxon>Hexapoda</taxon>
        <taxon>Insecta</taxon>
        <taxon>Pterygota</taxon>
        <taxon>Neoptera</taxon>
        <taxon>Polyneoptera</taxon>
        <taxon>Phasmatodea</taxon>
        <taxon>Verophasmatodea</taxon>
        <taxon>Anareolatae</taxon>
        <taxon>Phasmatidae</taxon>
        <taxon>Eurycanthinae</taxon>
        <taxon>Dryococelus</taxon>
    </lineage>
</organism>
<dbReference type="InterPro" id="IPR002076">
    <property type="entry name" value="ELO_fam"/>
</dbReference>
<keyword evidence="6" id="KW-1133">Transmembrane helix</keyword>
<keyword evidence="8" id="KW-0472">Membrane</keyword>
<reference evidence="11 12" key="1">
    <citation type="submission" date="2023-02" db="EMBL/GenBank/DDBJ databases">
        <title>LHISI_Scaffold_Assembly.</title>
        <authorList>
            <person name="Stuart O.P."/>
            <person name="Cleave R."/>
            <person name="Magrath M.J.L."/>
            <person name="Mikheyev A.S."/>
        </authorList>
    </citation>
    <scope>NUCLEOTIDE SEQUENCE [LARGE SCALE GENOMIC DNA]</scope>
    <source>
        <strain evidence="11">Daus_M_001</strain>
        <tissue evidence="11">Leg muscle</tissue>
    </source>
</reference>
<dbReference type="Pfam" id="PF01151">
    <property type="entry name" value="ELO"/>
    <property type="match status" value="1"/>
</dbReference>
<name>A0ABQ9HBX9_9NEOP</name>
<dbReference type="EMBL" id="JARBHB010000006">
    <property type="protein sequence ID" value="KAJ8881786.1"/>
    <property type="molecule type" value="Genomic_DNA"/>
</dbReference>
<keyword evidence="7 10" id="KW-0443">Lipid metabolism</keyword>
<protein>
    <recommendedName>
        <fullName evidence="10">Elongation of very long chain fatty acids protein</fullName>
        <ecNumber evidence="10">2.3.1.199</ecNumber>
    </recommendedName>
    <alternativeName>
        <fullName evidence="10">Very-long-chain 3-oxoacyl-CoA synthase</fullName>
    </alternativeName>
</protein>
<sequence>MCCRYFTSSPTSGDSDGSDLHWMKCGYLGEERRKLEEIQQRLYSYMDCQDQHPIQESYLLNIYLPRYAYSRKQYLTKNARPQPTPKCTEWYRERERERERERAWVLCLIDGEVGELEIMSVEGADVGVLADPRVNQWSMMGSPIPTLAICLSYAYFAKVLGPRLMENKKPFDLRQVLIVYNFLQMVFSAWIFNEDLVWLGVFQYQPANQLAVVVDVGNLGSSVRDGEVYLLEATQRSRRGGGSRELRNTTTIYESYGDGHWWPLVRVSSPGNGGECCQLLTVVGGKMQKATYSRLSNLLCATAQRPTRPHSATRQLLRHPWWQILDHLPSNLGFQLRTIERRIALLGVLYHAICWNHDRGDDKRLGLQLGLSHSFRLLEFLSVVLSDIVYFPACPVASHS</sequence>
<dbReference type="EC" id="2.3.1.199" evidence="10"/>
<dbReference type="PANTHER" id="PTHR11157">
    <property type="entry name" value="FATTY ACID ACYL TRANSFERASE-RELATED"/>
    <property type="match status" value="1"/>
</dbReference>
<comment type="catalytic activity">
    <reaction evidence="10">
        <text>a very-long-chain acyl-CoA + malonyl-CoA + H(+) = a very-long-chain 3-oxoacyl-CoA + CO2 + CoA</text>
        <dbReference type="Rhea" id="RHEA:32727"/>
        <dbReference type="ChEBI" id="CHEBI:15378"/>
        <dbReference type="ChEBI" id="CHEBI:16526"/>
        <dbReference type="ChEBI" id="CHEBI:57287"/>
        <dbReference type="ChEBI" id="CHEBI:57384"/>
        <dbReference type="ChEBI" id="CHEBI:90725"/>
        <dbReference type="ChEBI" id="CHEBI:90736"/>
        <dbReference type="EC" id="2.3.1.199"/>
    </reaction>
</comment>
<dbReference type="PANTHER" id="PTHR11157:SF69">
    <property type="entry name" value="ELONGATION OF VERY LONG CHAIN FATTY ACIDS PROTEIN 7"/>
    <property type="match status" value="1"/>
</dbReference>
<gene>
    <name evidence="11" type="ORF">PR048_018272</name>
</gene>
<comment type="subcellular location">
    <subcellularLocation>
        <location evidence="1">Membrane</location>
        <topology evidence="1">Multi-pass membrane protein</topology>
    </subcellularLocation>
</comment>
<evidence type="ECO:0000256" key="3">
    <source>
        <dbReference type="ARBA" id="ARBA00022679"/>
    </source>
</evidence>
<keyword evidence="4" id="KW-0812">Transmembrane</keyword>
<evidence type="ECO:0000256" key="5">
    <source>
        <dbReference type="ARBA" id="ARBA00022832"/>
    </source>
</evidence>
<keyword evidence="3 10" id="KW-0808">Transferase</keyword>
<comment type="caution">
    <text evidence="11">The sequence shown here is derived from an EMBL/GenBank/DDBJ whole genome shotgun (WGS) entry which is preliminary data.</text>
</comment>
<evidence type="ECO:0000256" key="9">
    <source>
        <dbReference type="ARBA" id="ARBA00023160"/>
    </source>
</evidence>
<evidence type="ECO:0000256" key="8">
    <source>
        <dbReference type="ARBA" id="ARBA00023136"/>
    </source>
</evidence>
<evidence type="ECO:0000256" key="7">
    <source>
        <dbReference type="ARBA" id="ARBA00023098"/>
    </source>
</evidence>
<evidence type="ECO:0000256" key="6">
    <source>
        <dbReference type="ARBA" id="ARBA00022989"/>
    </source>
</evidence>
<keyword evidence="9 10" id="KW-0275">Fatty acid biosynthesis</keyword>
<evidence type="ECO:0000256" key="2">
    <source>
        <dbReference type="ARBA" id="ARBA00022516"/>
    </source>
</evidence>
<evidence type="ECO:0000256" key="10">
    <source>
        <dbReference type="RuleBase" id="RU361115"/>
    </source>
</evidence>
<evidence type="ECO:0000313" key="12">
    <source>
        <dbReference type="Proteomes" id="UP001159363"/>
    </source>
</evidence>
<dbReference type="Proteomes" id="UP001159363">
    <property type="component" value="Chromosome 5"/>
</dbReference>
<keyword evidence="5 10" id="KW-0276">Fatty acid metabolism</keyword>
<proteinExistence type="inferred from homology"/>
<evidence type="ECO:0000256" key="4">
    <source>
        <dbReference type="ARBA" id="ARBA00022692"/>
    </source>
</evidence>
<comment type="similarity">
    <text evidence="10">Belongs to the ELO family.</text>
</comment>
<accession>A0ABQ9HBX9</accession>
<evidence type="ECO:0000256" key="1">
    <source>
        <dbReference type="ARBA" id="ARBA00004141"/>
    </source>
</evidence>
<evidence type="ECO:0000313" key="11">
    <source>
        <dbReference type="EMBL" id="KAJ8881786.1"/>
    </source>
</evidence>
<keyword evidence="2 10" id="KW-0444">Lipid biosynthesis</keyword>